<dbReference type="PANTHER" id="PTHR36386:SF1">
    <property type="entry name" value="OS06G0683900 PROTEIN"/>
    <property type="match status" value="1"/>
</dbReference>
<sequence>MSILQYPEKGTTKDNSTQLLQVWNNAAFDGKEEEEEEEEELQLSSFPMNKKKKKTCSCSSDCSKENLNPNSPSSPPVSGTERKIEDEIEEIENEIKRLSSRLEELRLEKAAAAANAKMIVEKKGRIVAAKFMEPKQVAGEESAAKNKIEETPKARDKVNNNNNNNTMMMRRRGLSLGPAEIARSRKADVAVTPVPATQSRRKSCFWKLPEVDERRESLSVSVGVGAGRMKKIQGQRQAATTNFGGSGKFVKKEDGVLELVQPRKLFKEGEKSVPNKKLLKPGRVVASRYNQIGNQSSGNSVAIKRSGQPSASKFPLCVGTKEKSDSLCGSTAGKRLLPENDKDDNCGRCDKRRASSVRMKKRWEIPAEVVVYESEEEEEKKKPLLLSSSSSSVPDMSDVLLPKIRTLRYATESPRDSGAAKRVAELTGKRSYFCPDKDPEESVCQVLSFADEGANDEE</sequence>
<organism evidence="2 3">
    <name type="scientific">Crotalaria pallida</name>
    <name type="common">Smooth rattlebox</name>
    <name type="synonym">Crotalaria striata</name>
    <dbReference type="NCBI Taxonomy" id="3830"/>
    <lineage>
        <taxon>Eukaryota</taxon>
        <taxon>Viridiplantae</taxon>
        <taxon>Streptophyta</taxon>
        <taxon>Embryophyta</taxon>
        <taxon>Tracheophyta</taxon>
        <taxon>Spermatophyta</taxon>
        <taxon>Magnoliopsida</taxon>
        <taxon>eudicotyledons</taxon>
        <taxon>Gunneridae</taxon>
        <taxon>Pentapetalae</taxon>
        <taxon>rosids</taxon>
        <taxon>fabids</taxon>
        <taxon>Fabales</taxon>
        <taxon>Fabaceae</taxon>
        <taxon>Papilionoideae</taxon>
        <taxon>50 kb inversion clade</taxon>
        <taxon>genistoids sensu lato</taxon>
        <taxon>core genistoids</taxon>
        <taxon>Crotalarieae</taxon>
        <taxon>Crotalaria</taxon>
    </lineage>
</organism>
<feature type="region of interest" description="Disordered" evidence="1">
    <location>
        <begin position="30"/>
        <end position="82"/>
    </location>
</feature>
<keyword evidence="3" id="KW-1185">Reference proteome</keyword>
<feature type="region of interest" description="Disordered" evidence="1">
    <location>
        <begin position="136"/>
        <end position="168"/>
    </location>
</feature>
<evidence type="ECO:0000313" key="2">
    <source>
        <dbReference type="EMBL" id="KAK7243332.1"/>
    </source>
</evidence>
<protein>
    <submittedName>
        <fullName evidence="2">Uncharacterized protein</fullName>
    </submittedName>
</protein>
<proteinExistence type="predicted"/>
<feature type="compositionally biased region" description="Basic and acidic residues" evidence="1">
    <location>
        <begin position="336"/>
        <end position="349"/>
    </location>
</feature>
<comment type="caution">
    <text evidence="2">The sequence shown here is derived from an EMBL/GenBank/DDBJ whole genome shotgun (WGS) entry which is preliminary data.</text>
</comment>
<dbReference type="PANTHER" id="PTHR36386">
    <property type="entry name" value="OS06G0683900 PROTEIN"/>
    <property type="match status" value="1"/>
</dbReference>
<accession>A0AAN9HPE1</accession>
<name>A0AAN9HPE1_CROPI</name>
<feature type="compositionally biased region" description="Polar residues" evidence="1">
    <location>
        <begin position="289"/>
        <end position="300"/>
    </location>
</feature>
<feature type="region of interest" description="Disordered" evidence="1">
    <location>
        <begin position="289"/>
        <end position="349"/>
    </location>
</feature>
<reference evidence="2 3" key="1">
    <citation type="submission" date="2024-01" db="EMBL/GenBank/DDBJ databases">
        <title>The genomes of 5 underutilized Papilionoideae crops provide insights into root nodulation and disease resistanc.</title>
        <authorList>
            <person name="Yuan L."/>
        </authorList>
    </citation>
    <scope>NUCLEOTIDE SEQUENCE [LARGE SCALE GENOMIC DNA]</scope>
    <source>
        <strain evidence="2">ZHUSHIDOU_FW_LH</strain>
        <tissue evidence="2">Leaf</tissue>
    </source>
</reference>
<dbReference type="Proteomes" id="UP001372338">
    <property type="component" value="Unassembled WGS sequence"/>
</dbReference>
<dbReference type="AlphaFoldDB" id="A0AAN9HPE1"/>
<gene>
    <name evidence="2" type="ORF">RIF29_38125</name>
</gene>
<feature type="compositionally biased region" description="Basic and acidic residues" evidence="1">
    <location>
        <begin position="142"/>
        <end position="158"/>
    </location>
</feature>
<feature type="compositionally biased region" description="Acidic residues" evidence="1">
    <location>
        <begin position="31"/>
        <end position="41"/>
    </location>
</feature>
<evidence type="ECO:0000313" key="3">
    <source>
        <dbReference type="Proteomes" id="UP001372338"/>
    </source>
</evidence>
<evidence type="ECO:0000256" key="1">
    <source>
        <dbReference type="SAM" id="MobiDB-lite"/>
    </source>
</evidence>
<dbReference type="EMBL" id="JAYWIO010000008">
    <property type="protein sequence ID" value="KAK7243332.1"/>
    <property type="molecule type" value="Genomic_DNA"/>
</dbReference>